<dbReference type="InterPro" id="IPR044563">
    <property type="entry name" value="Sgt1-like"/>
</dbReference>
<proteinExistence type="inferred from homology"/>
<feature type="domain" description="SGS" evidence="4">
    <location>
        <begin position="247"/>
        <end position="337"/>
    </location>
</feature>
<evidence type="ECO:0000256" key="2">
    <source>
        <dbReference type="PROSITE-ProRule" id="PRU00339"/>
    </source>
</evidence>
<evidence type="ECO:0000259" key="5">
    <source>
        <dbReference type="PROSITE" id="PS51203"/>
    </source>
</evidence>
<feature type="domain" description="CS" evidence="5">
    <location>
        <begin position="133"/>
        <end position="223"/>
    </location>
</feature>
<dbReference type="Pfam" id="PF04969">
    <property type="entry name" value="CS"/>
    <property type="match status" value="1"/>
</dbReference>
<dbReference type="InterPro" id="IPR008978">
    <property type="entry name" value="HSP20-like_chaperone"/>
</dbReference>
<comment type="caution">
    <text evidence="6">The sequence shown here is derived from an EMBL/GenBank/DDBJ whole genome shotgun (WGS) entry which is preliminary data.</text>
</comment>
<evidence type="ECO:0000313" key="6">
    <source>
        <dbReference type="EMBL" id="CAF1590890.1"/>
    </source>
</evidence>
<dbReference type="InterPro" id="IPR007052">
    <property type="entry name" value="CS_dom"/>
</dbReference>
<dbReference type="Pfam" id="PF05002">
    <property type="entry name" value="SGS"/>
    <property type="match status" value="1"/>
</dbReference>
<dbReference type="PROSITE" id="PS51048">
    <property type="entry name" value="SGS"/>
    <property type="match status" value="1"/>
</dbReference>
<gene>
    <name evidence="6" type="ORF">XAT740_LOCUS46558</name>
</gene>
<dbReference type="PROSITE" id="PS50005">
    <property type="entry name" value="TPR"/>
    <property type="match status" value="1"/>
</dbReference>
<dbReference type="PANTHER" id="PTHR45862">
    <property type="entry name" value="PROTEIN SGT1 HOMOLOG"/>
    <property type="match status" value="1"/>
</dbReference>
<evidence type="ECO:0000259" key="4">
    <source>
        <dbReference type="PROSITE" id="PS51048"/>
    </source>
</evidence>
<reference evidence="6" key="1">
    <citation type="submission" date="2021-02" db="EMBL/GenBank/DDBJ databases">
        <authorList>
            <person name="Nowell W R."/>
        </authorList>
    </citation>
    <scope>NUCLEOTIDE SEQUENCE</scope>
</reference>
<sequence length="337" mass="38505">MSRQAFEEAIEAVIDEKYQEAYELYSKALAADDKSNHQFTSKIFVSRAQCSLKLNNYSDALKDSNEAIHFDETNAKAYLRKGVALYNQNSKEQALEVFARALEYDATNEQSKVWYEKCEKELLEIKSKSVAAPVKVKHSFYQSDSIVTVQIPIKCLKKDQVKVNTTDKTLYVNTKIPSSGSDYLLDLELAYLIDSSRTTFNVTGTNIEIKLYKREAIQWSSLDAQSTANKALPPVTMNRPLVDKAPTYPSSSQRAKNWDKVEAEIKKDEKENQDEMGDANAIFQRLYRDSDENTRRAMNKSMYESGGTCLNMNWEEVSKGRITCEPPEGMEWKKYDS</sequence>
<dbReference type="PROSITE" id="PS51203">
    <property type="entry name" value="CS"/>
    <property type="match status" value="1"/>
</dbReference>
<dbReference type="CDD" id="cd06466">
    <property type="entry name" value="p23_CS_SGT1_like"/>
    <property type="match status" value="1"/>
</dbReference>
<dbReference type="SMART" id="SM00028">
    <property type="entry name" value="TPR"/>
    <property type="match status" value="3"/>
</dbReference>
<organism evidence="6 7">
    <name type="scientific">Adineta ricciae</name>
    <name type="common">Rotifer</name>
    <dbReference type="NCBI Taxonomy" id="249248"/>
    <lineage>
        <taxon>Eukaryota</taxon>
        <taxon>Metazoa</taxon>
        <taxon>Spiralia</taxon>
        <taxon>Gnathifera</taxon>
        <taxon>Rotifera</taxon>
        <taxon>Eurotatoria</taxon>
        <taxon>Bdelloidea</taxon>
        <taxon>Adinetida</taxon>
        <taxon>Adinetidae</taxon>
        <taxon>Adineta</taxon>
    </lineage>
</organism>
<dbReference type="SUPFAM" id="SSF48452">
    <property type="entry name" value="TPR-like"/>
    <property type="match status" value="1"/>
</dbReference>
<dbReference type="SUPFAM" id="SSF49764">
    <property type="entry name" value="HSP20-like chaperones"/>
    <property type="match status" value="1"/>
</dbReference>
<keyword evidence="7" id="KW-1185">Reference proteome</keyword>
<keyword evidence="2" id="KW-0802">TPR repeat</keyword>
<comment type="similarity">
    <text evidence="1">Belongs to the SGT1 family.</text>
</comment>
<accession>A0A816A497</accession>
<dbReference type="InterPro" id="IPR011990">
    <property type="entry name" value="TPR-like_helical_dom_sf"/>
</dbReference>
<dbReference type="InterPro" id="IPR007699">
    <property type="entry name" value="SGS_dom"/>
</dbReference>
<dbReference type="Gene3D" id="1.25.40.10">
    <property type="entry name" value="Tetratricopeptide repeat domain"/>
    <property type="match status" value="1"/>
</dbReference>
<dbReference type="Proteomes" id="UP000663828">
    <property type="component" value="Unassembled WGS sequence"/>
</dbReference>
<evidence type="ECO:0000256" key="1">
    <source>
        <dbReference type="ARBA" id="ARBA00008509"/>
    </source>
</evidence>
<dbReference type="EMBL" id="CAJNOR010006279">
    <property type="protein sequence ID" value="CAF1590890.1"/>
    <property type="molecule type" value="Genomic_DNA"/>
</dbReference>
<evidence type="ECO:0000313" key="7">
    <source>
        <dbReference type="Proteomes" id="UP000663828"/>
    </source>
</evidence>
<dbReference type="InterPro" id="IPR019734">
    <property type="entry name" value="TPR_rpt"/>
</dbReference>
<name>A0A816A497_ADIRI</name>
<feature type="region of interest" description="Disordered" evidence="3">
    <location>
        <begin position="237"/>
        <end position="256"/>
    </location>
</feature>
<dbReference type="Gene3D" id="2.60.40.790">
    <property type="match status" value="1"/>
</dbReference>
<feature type="repeat" description="TPR" evidence="2">
    <location>
        <begin position="75"/>
        <end position="108"/>
    </location>
</feature>
<dbReference type="GO" id="GO:0051087">
    <property type="term" value="F:protein-folding chaperone binding"/>
    <property type="evidence" value="ECO:0007669"/>
    <property type="project" value="InterPro"/>
</dbReference>
<dbReference type="AlphaFoldDB" id="A0A816A497"/>
<evidence type="ECO:0000256" key="3">
    <source>
        <dbReference type="SAM" id="MobiDB-lite"/>
    </source>
</evidence>
<protein>
    <submittedName>
        <fullName evidence="6">Uncharacterized protein</fullName>
    </submittedName>
</protein>